<sequence length="380" mass="42762">MIDPARQSLSGLRLWLAAEPDRARRTEIRILMARTMRHRGMFKAARGVLREAMKETPSDPTLRRSMGLELFRGGQIREGIELYDSGRWKLESFRKYYRAYPFPTWGGEPLQGRRILLWAEQGIGDQIMQLRVIPQLVAAGAEVTLEADPRLKALLGPIARQVNFVPQMVELDRSLARARFDFQSSLLSAWVYMPDPLECGDCLFPDPKLIENYQAAWQKLGRGIDVGLSWRSSAKVNGAERSIPLEELRPLTHGKTARFHNLQYGELDVTAASRAFGAPLLTDPDSDPLTDLTRQAAQIAALDLVITIDNATAHLAGALGKPVWILLPKGSDFRWGTMVRPNELYPHQRLFRSGNAGDWSSALWSLFEAFQRFQPGTTTP</sequence>
<organism evidence="1 2">
    <name type="scientific">Pseudooceanicola nitratireducens</name>
    <dbReference type="NCBI Taxonomy" id="517719"/>
    <lineage>
        <taxon>Bacteria</taxon>
        <taxon>Pseudomonadati</taxon>
        <taxon>Pseudomonadota</taxon>
        <taxon>Alphaproteobacteria</taxon>
        <taxon>Rhodobacterales</taxon>
        <taxon>Paracoccaceae</taxon>
        <taxon>Pseudooceanicola</taxon>
    </lineage>
</organism>
<dbReference type="Gene3D" id="3.40.50.2000">
    <property type="entry name" value="Glycogen Phosphorylase B"/>
    <property type="match status" value="1"/>
</dbReference>
<protein>
    <recommendedName>
        <fullName evidence="3">Glycosyltransferase family 9 (Heptosyltransferase)</fullName>
    </recommendedName>
</protein>
<dbReference type="AlphaFoldDB" id="A0A1I1MTY5"/>
<evidence type="ECO:0008006" key="3">
    <source>
        <dbReference type="Google" id="ProtNLM"/>
    </source>
</evidence>
<dbReference type="InterPro" id="IPR011990">
    <property type="entry name" value="TPR-like_helical_dom_sf"/>
</dbReference>
<dbReference type="EMBL" id="FOLX01000001">
    <property type="protein sequence ID" value="SFC88884.1"/>
    <property type="molecule type" value="Genomic_DNA"/>
</dbReference>
<dbReference type="RefSeq" id="WP_093447361.1">
    <property type="nucleotide sequence ID" value="NZ_FNZG01000001.1"/>
</dbReference>
<accession>A0A1I1MTY5</accession>
<dbReference type="STRING" id="517719.SAMN05421762_2596"/>
<name>A0A1I1MTY5_9RHOB</name>
<dbReference type="OrthoDB" id="6193797at2"/>
<evidence type="ECO:0000313" key="2">
    <source>
        <dbReference type="Proteomes" id="UP000231644"/>
    </source>
</evidence>
<dbReference type="SUPFAM" id="SSF53756">
    <property type="entry name" value="UDP-Glycosyltransferase/glycogen phosphorylase"/>
    <property type="match status" value="1"/>
</dbReference>
<dbReference type="Proteomes" id="UP000231644">
    <property type="component" value="Unassembled WGS sequence"/>
</dbReference>
<proteinExistence type="predicted"/>
<evidence type="ECO:0000313" key="1">
    <source>
        <dbReference type="EMBL" id="SFC88884.1"/>
    </source>
</evidence>
<reference evidence="1 2" key="1">
    <citation type="submission" date="2016-10" db="EMBL/GenBank/DDBJ databases">
        <authorList>
            <person name="de Groot N.N."/>
        </authorList>
    </citation>
    <scope>NUCLEOTIDE SEQUENCE [LARGE SCALE GENOMIC DNA]</scope>
    <source>
        <strain evidence="1 2">DSM 29619</strain>
    </source>
</reference>
<dbReference type="SUPFAM" id="SSF48452">
    <property type="entry name" value="TPR-like"/>
    <property type="match status" value="1"/>
</dbReference>
<keyword evidence="2" id="KW-1185">Reference proteome</keyword>
<gene>
    <name evidence="1" type="ORF">SAMN05421762_2596</name>
</gene>